<keyword evidence="2" id="KW-1185">Reference proteome</keyword>
<protein>
    <recommendedName>
        <fullName evidence="3">Sfi1 spindle body domain-containing protein</fullName>
    </recommendedName>
</protein>
<organism evidence="1 2">
    <name type="scientific">Elysia marginata</name>
    <dbReference type="NCBI Taxonomy" id="1093978"/>
    <lineage>
        <taxon>Eukaryota</taxon>
        <taxon>Metazoa</taxon>
        <taxon>Spiralia</taxon>
        <taxon>Lophotrochozoa</taxon>
        <taxon>Mollusca</taxon>
        <taxon>Gastropoda</taxon>
        <taxon>Heterobranchia</taxon>
        <taxon>Euthyneura</taxon>
        <taxon>Panpulmonata</taxon>
        <taxon>Sacoglossa</taxon>
        <taxon>Placobranchoidea</taxon>
        <taxon>Plakobranchidae</taxon>
        <taxon>Elysia</taxon>
    </lineage>
</organism>
<name>A0AAV4JX71_9GAST</name>
<sequence length="131" mass="15819">MVRTARQWQRFVLKRKLCRQTDAENLAMAVRHHERSLSRKTFRAIKTEVAVSKLAQKHRILLCYKYARMWKAKVDYSVTARAVDRENAVRRVWLCWRIEYKKRCAAQKVVINEKKYLLNMIIRNLRGFHLS</sequence>
<evidence type="ECO:0000313" key="1">
    <source>
        <dbReference type="EMBL" id="GFS27389.1"/>
    </source>
</evidence>
<comment type="caution">
    <text evidence="1">The sequence shown here is derived from an EMBL/GenBank/DDBJ whole genome shotgun (WGS) entry which is preliminary data.</text>
</comment>
<evidence type="ECO:0000313" key="2">
    <source>
        <dbReference type="Proteomes" id="UP000762676"/>
    </source>
</evidence>
<gene>
    <name evidence="1" type="ORF">ElyMa_005264400</name>
</gene>
<dbReference type="Proteomes" id="UP000762676">
    <property type="component" value="Unassembled WGS sequence"/>
</dbReference>
<dbReference type="EMBL" id="BMAT01010510">
    <property type="protein sequence ID" value="GFS27389.1"/>
    <property type="molecule type" value="Genomic_DNA"/>
</dbReference>
<accession>A0AAV4JX71</accession>
<reference evidence="1 2" key="1">
    <citation type="journal article" date="2021" name="Elife">
        <title>Chloroplast acquisition without the gene transfer in kleptoplastic sea slugs, Plakobranchus ocellatus.</title>
        <authorList>
            <person name="Maeda T."/>
            <person name="Takahashi S."/>
            <person name="Yoshida T."/>
            <person name="Shimamura S."/>
            <person name="Takaki Y."/>
            <person name="Nagai Y."/>
            <person name="Toyoda A."/>
            <person name="Suzuki Y."/>
            <person name="Arimoto A."/>
            <person name="Ishii H."/>
            <person name="Satoh N."/>
            <person name="Nishiyama T."/>
            <person name="Hasebe M."/>
            <person name="Maruyama T."/>
            <person name="Minagawa J."/>
            <person name="Obokata J."/>
            <person name="Shigenobu S."/>
        </authorList>
    </citation>
    <scope>NUCLEOTIDE SEQUENCE [LARGE SCALE GENOMIC DNA]</scope>
</reference>
<proteinExistence type="predicted"/>
<dbReference type="AlphaFoldDB" id="A0AAV4JX71"/>
<evidence type="ECO:0008006" key="3">
    <source>
        <dbReference type="Google" id="ProtNLM"/>
    </source>
</evidence>